<gene>
    <name evidence="1" type="ORF">GMARGA_LOCUS9529</name>
</gene>
<accession>A0ABN7USF9</accession>
<reference evidence="1 2" key="1">
    <citation type="submission" date="2021-06" db="EMBL/GenBank/DDBJ databases">
        <authorList>
            <person name="Kallberg Y."/>
            <person name="Tangrot J."/>
            <person name="Rosling A."/>
        </authorList>
    </citation>
    <scope>NUCLEOTIDE SEQUENCE [LARGE SCALE GENOMIC DNA]</scope>
    <source>
        <strain evidence="1 2">120-4 pot B 10/14</strain>
    </source>
</reference>
<organism evidence="1 2">
    <name type="scientific">Gigaspora margarita</name>
    <dbReference type="NCBI Taxonomy" id="4874"/>
    <lineage>
        <taxon>Eukaryota</taxon>
        <taxon>Fungi</taxon>
        <taxon>Fungi incertae sedis</taxon>
        <taxon>Mucoromycota</taxon>
        <taxon>Glomeromycotina</taxon>
        <taxon>Glomeromycetes</taxon>
        <taxon>Diversisporales</taxon>
        <taxon>Gigasporaceae</taxon>
        <taxon>Gigaspora</taxon>
    </lineage>
</organism>
<dbReference type="Proteomes" id="UP000789901">
    <property type="component" value="Unassembled WGS sequence"/>
</dbReference>
<name>A0ABN7USF9_GIGMA</name>
<protein>
    <submittedName>
        <fullName evidence="1">22643_t:CDS:1</fullName>
    </submittedName>
</protein>
<evidence type="ECO:0000313" key="1">
    <source>
        <dbReference type="EMBL" id="CAG8654416.1"/>
    </source>
</evidence>
<dbReference type="EMBL" id="CAJVQB010005151">
    <property type="protein sequence ID" value="CAG8654416.1"/>
    <property type="molecule type" value="Genomic_DNA"/>
</dbReference>
<proteinExistence type="predicted"/>
<keyword evidence="2" id="KW-1185">Reference proteome</keyword>
<comment type="caution">
    <text evidence="1">The sequence shown here is derived from an EMBL/GenBank/DDBJ whole genome shotgun (WGS) entry which is preliminary data.</text>
</comment>
<evidence type="ECO:0000313" key="2">
    <source>
        <dbReference type="Proteomes" id="UP000789901"/>
    </source>
</evidence>
<sequence length="136" mass="15680">MMLKSDDHKKKIVYPVIKKACNKAEYKFKVSCKDCKKIAEIIRNFPPEGAIGWIIAMIPTLQIDSVIPGPPTLKIQRLPRLSRRSKQNLPIWSKKSQVLKNDSAENMKLLNAPVEKILKWPFYPLENCFSSAYYSE</sequence>